<feature type="transmembrane region" description="Helical" evidence="5">
    <location>
        <begin position="50"/>
        <end position="73"/>
    </location>
</feature>
<name>A0AAJ6QRZ4_9ACAR</name>
<accession>A0AAJ6QRZ4</accession>
<evidence type="ECO:0000256" key="5">
    <source>
        <dbReference type="SAM" id="Phobius"/>
    </source>
</evidence>
<gene>
    <name evidence="7" type="primary">LOC100905090</name>
</gene>
<feature type="transmembrane region" description="Helical" evidence="5">
    <location>
        <begin position="330"/>
        <end position="354"/>
    </location>
</feature>
<dbReference type="InterPro" id="IPR036259">
    <property type="entry name" value="MFS_trans_sf"/>
</dbReference>
<evidence type="ECO:0000256" key="3">
    <source>
        <dbReference type="ARBA" id="ARBA00023136"/>
    </source>
</evidence>
<feature type="transmembrane region" description="Helical" evidence="5">
    <location>
        <begin position="138"/>
        <end position="157"/>
    </location>
</feature>
<feature type="transmembrane region" description="Helical" evidence="5">
    <location>
        <begin position="305"/>
        <end position="324"/>
    </location>
</feature>
<keyword evidence="7" id="KW-0813">Transport</keyword>
<keyword evidence="2 5" id="KW-1133">Transmembrane helix</keyword>
<sequence length="427" mass="46277">MLKLQASPALVALFQTANINILVFGLGCIFGLTGATLIDLGEVYNTPPRNVALIITTRGIGSIVFCLLGGAIFRHFNMQHVAILSALAMAIGMGMTPLWGKLSLCHISTFFVGGGVGLIETAMNFWIFAIWKEKSGPVFQFTNFCFGVGGVIAPFVAEPFLDSVKSSVNVTLTNSSNAEILPLDAETRVFVPYLIIGAVFAVAAVLCIASYLMDGSNICVSETDANDSCCSRRWQLLMVGTFSFYVLTIVGQEQTYISMLALFVVRHLKFSKPDSVYVSAAFWIFFTSTRVVATVVSFRMRPRSMLIICHLLVVLATGALCLFVDSATEVVWICTAIVGTGVSPMFPSALTHVLQYVHINQSYSSFIMMCVCVGGMLPPILVGPFIDDRPIAFVYVNSIIAVFSGIALIGLLVLPRGRSMRPSMMKK</sequence>
<dbReference type="RefSeq" id="XP_003742048.1">
    <property type="nucleotide sequence ID" value="XM_003742000.2"/>
</dbReference>
<dbReference type="PROSITE" id="PS51257">
    <property type="entry name" value="PROKAR_LIPOPROTEIN"/>
    <property type="match status" value="1"/>
</dbReference>
<feature type="transmembrane region" description="Helical" evidence="5">
    <location>
        <begin position="190"/>
        <end position="212"/>
    </location>
</feature>
<dbReference type="InterPro" id="IPR011701">
    <property type="entry name" value="MFS"/>
</dbReference>
<feature type="transmembrane region" description="Helical" evidence="5">
    <location>
        <begin position="276"/>
        <end position="298"/>
    </location>
</feature>
<reference evidence="7" key="1">
    <citation type="submission" date="2025-08" db="UniProtKB">
        <authorList>
            <consortium name="RefSeq"/>
        </authorList>
    </citation>
    <scope>IDENTIFICATION</scope>
</reference>
<feature type="transmembrane region" description="Helical" evidence="5">
    <location>
        <begin position="242"/>
        <end position="264"/>
    </location>
</feature>
<organism evidence="6 7">
    <name type="scientific">Galendromus occidentalis</name>
    <name type="common">western predatory mite</name>
    <dbReference type="NCBI Taxonomy" id="34638"/>
    <lineage>
        <taxon>Eukaryota</taxon>
        <taxon>Metazoa</taxon>
        <taxon>Ecdysozoa</taxon>
        <taxon>Arthropoda</taxon>
        <taxon>Chelicerata</taxon>
        <taxon>Arachnida</taxon>
        <taxon>Acari</taxon>
        <taxon>Parasitiformes</taxon>
        <taxon>Mesostigmata</taxon>
        <taxon>Gamasina</taxon>
        <taxon>Phytoseioidea</taxon>
        <taxon>Phytoseiidae</taxon>
        <taxon>Typhlodrominae</taxon>
        <taxon>Galendromus</taxon>
    </lineage>
</organism>
<dbReference type="SUPFAM" id="SSF103473">
    <property type="entry name" value="MFS general substrate transporter"/>
    <property type="match status" value="1"/>
</dbReference>
<feature type="transmembrane region" description="Helical" evidence="5">
    <location>
        <begin position="106"/>
        <end position="131"/>
    </location>
</feature>
<dbReference type="PANTHER" id="PTHR23121:SF10">
    <property type="entry name" value="MAJOR FACILITATOR SUPERFAMILY DOMAIN-CONTAINING PROTEIN 4A"/>
    <property type="match status" value="1"/>
</dbReference>
<evidence type="ECO:0000256" key="4">
    <source>
        <dbReference type="ARBA" id="ARBA00040840"/>
    </source>
</evidence>
<feature type="transmembrane region" description="Helical" evidence="5">
    <location>
        <begin position="80"/>
        <end position="100"/>
    </location>
</feature>
<feature type="transmembrane region" description="Helical" evidence="5">
    <location>
        <begin position="12"/>
        <end position="38"/>
    </location>
</feature>
<evidence type="ECO:0000313" key="6">
    <source>
        <dbReference type="Proteomes" id="UP000694867"/>
    </source>
</evidence>
<dbReference type="PANTHER" id="PTHR23121">
    <property type="entry name" value="SODIUM-DEPENDENT GLUCOSE TRANSPORTER 1"/>
    <property type="match status" value="1"/>
</dbReference>
<protein>
    <recommendedName>
        <fullName evidence="4">Major facilitator superfamily domain-containing protein 4A</fullName>
    </recommendedName>
</protein>
<keyword evidence="3 5" id="KW-0472">Membrane</keyword>
<dbReference type="Proteomes" id="UP000694867">
    <property type="component" value="Unplaced"/>
</dbReference>
<keyword evidence="7" id="KW-0762">Sugar transport</keyword>
<evidence type="ECO:0000256" key="1">
    <source>
        <dbReference type="ARBA" id="ARBA00022692"/>
    </source>
</evidence>
<evidence type="ECO:0000313" key="7">
    <source>
        <dbReference type="RefSeq" id="XP_003742048.1"/>
    </source>
</evidence>
<keyword evidence="6" id="KW-1185">Reference proteome</keyword>
<dbReference type="KEGG" id="goe:100905090"/>
<proteinExistence type="predicted"/>
<dbReference type="GO" id="GO:0022857">
    <property type="term" value="F:transmembrane transporter activity"/>
    <property type="evidence" value="ECO:0007669"/>
    <property type="project" value="InterPro"/>
</dbReference>
<feature type="transmembrane region" description="Helical" evidence="5">
    <location>
        <begin position="366"/>
        <end position="386"/>
    </location>
</feature>
<keyword evidence="1 5" id="KW-0812">Transmembrane</keyword>
<feature type="transmembrane region" description="Helical" evidence="5">
    <location>
        <begin position="392"/>
        <end position="414"/>
    </location>
</feature>
<dbReference type="AlphaFoldDB" id="A0AAJ6QRZ4"/>
<dbReference type="Gene3D" id="1.20.1250.20">
    <property type="entry name" value="MFS general substrate transporter like domains"/>
    <property type="match status" value="2"/>
</dbReference>
<dbReference type="GeneID" id="100905090"/>
<evidence type="ECO:0000256" key="2">
    <source>
        <dbReference type="ARBA" id="ARBA00022989"/>
    </source>
</evidence>
<dbReference type="Pfam" id="PF07690">
    <property type="entry name" value="MFS_1"/>
    <property type="match status" value="1"/>
</dbReference>